<dbReference type="EMBL" id="JAAROP010000001">
    <property type="protein sequence ID" value="MBC1321320.1"/>
    <property type="molecule type" value="Genomic_DNA"/>
</dbReference>
<dbReference type="Gene3D" id="2.60.120.10">
    <property type="entry name" value="Jelly Rolls"/>
    <property type="match status" value="1"/>
</dbReference>
<evidence type="ECO:0000313" key="5">
    <source>
        <dbReference type="Proteomes" id="UP000522007"/>
    </source>
</evidence>
<proteinExistence type="predicted"/>
<protein>
    <submittedName>
        <fullName evidence="4">Crp/Fnr family transcriptional regulator</fullName>
    </submittedName>
</protein>
<sequence>MQSDEEIFRETTTKSLLQLLKKEYDFYDYCYQEVLPKGQEIKMNDSSGFKIYLVESGYFAYCLQNDFGDSGIITFIGNEVAINLIPIIKEEPEVAFLRSLTEVHCWVLDPDFVERVLDNSGQKAKYLLSNLLYTRKIYFKASKRTFMKKELRIRACLKDIGLYMGRVTKEKEYILPDEINNSILAQYANTTREYTNIIVLKLRKEGILDDSHKPWVIKKIDLL</sequence>
<dbReference type="Proteomes" id="UP000522007">
    <property type="component" value="Unassembled WGS sequence"/>
</dbReference>
<dbReference type="SUPFAM" id="SSF46785">
    <property type="entry name" value="Winged helix' DNA-binding domain"/>
    <property type="match status" value="1"/>
</dbReference>
<feature type="domain" description="Cyclic nucleotide-binding" evidence="2">
    <location>
        <begin position="7"/>
        <end position="134"/>
    </location>
</feature>
<gene>
    <name evidence="3" type="ORF">HB853_00030</name>
    <name evidence="4" type="ORF">HB853_03715</name>
</gene>
<dbReference type="PROSITE" id="PS50042">
    <property type="entry name" value="CNMP_BINDING_3"/>
    <property type="match status" value="1"/>
</dbReference>
<comment type="caution">
    <text evidence="4">The sequence shown here is derived from an EMBL/GenBank/DDBJ whole genome shotgun (WGS) entry which is preliminary data.</text>
</comment>
<accession>A0A7X0T3S1</accession>
<dbReference type="InterPro" id="IPR014710">
    <property type="entry name" value="RmlC-like_jellyroll"/>
</dbReference>
<dbReference type="InterPro" id="IPR036390">
    <property type="entry name" value="WH_DNA-bd_sf"/>
</dbReference>
<dbReference type="SUPFAM" id="SSF51206">
    <property type="entry name" value="cAMP-binding domain-like"/>
    <property type="match status" value="1"/>
</dbReference>
<evidence type="ECO:0000313" key="3">
    <source>
        <dbReference type="EMBL" id="MBC1321320.1"/>
    </source>
</evidence>
<reference evidence="4 5" key="1">
    <citation type="submission" date="2020-03" db="EMBL/GenBank/DDBJ databases">
        <title>Soil Listeria distribution.</title>
        <authorList>
            <person name="Liao J."/>
            <person name="Wiedmann M."/>
        </authorList>
    </citation>
    <scope>NUCLEOTIDE SEQUENCE [LARGE SCALE GENOMIC DNA]</scope>
    <source>
        <strain evidence="4 5">FSL L7-1829</strain>
    </source>
</reference>
<dbReference type="InterPro" id="IPR018490">
    <property type="entry name" value="cNMP-bd_dom_sf"/>
</dbReference>
<name>A0A7X0T3S1_LISWE</name>
<evidence type="ECO:0000259" key="2">
    <source>
        <dbReference type="PROSITE" id="PS50042"/>
    </source>
</evidence>
<evidence type="ECO:0000313" key="4">
    <source>
        <dbReference type="EMBL" id="MBC1322043.1"/>
    </source>
</evidence>
<evidence type="ECO:0000256" key="1">
    <source>
        <dbReference type="ARBA" id="ARBA00023159"/>
    </source>
</evidence>
<dbReference type="AlphaFoldDB" id="A0A7X0T3S1"/>
<keyword evidence="1" id="KW-0010">Activator</keyword>
<dbReference type="InterPro" id="IPR000595">
    <property type="entry name" value="cNMP-bd_dom"/>
</dbReference>
<organism evidence="4 5">
    <name type="scientific">Listeria welshimeri</name>
    <dbReference type="NCBI Taxonomy" id="1643"/>
    <lineage>
        <taxon>Bacteria</taxon>
        <taxon>Bacillati</taxon>
        <taxon>Bacillota</taxon>
        <taxon>Bacilli</taxon>
        <taxon>Bacillales</taxon>
        <taxon>Listeriaceae</taxon>
        <taxon>Listeria</taxon>
    </lineage>
</organism>
<dbReference type="EMBL" id="JAAROP010000001">
    <property type="protein sequence ID" value="MBC1322043.1"/>
    <property type="molecule type" value="Genomic_DNA"/>
</dbReference>